<keyword evidence="3" id="KW-1185">Reference proteome</keyword>
<name>A0ABS6IHD3_9HYPH</name>
<dbReference type="PROSITE" id="PS51257">
    <property type="entry name" value="PROKAR_LIPOPROTEIN"/>
    <property type="match status" value="1"/>
</dbReference>
<keyword evidence="1" id="KW-0472">Membrane</keyword>
<dbReference type="EMBL" id="JAHOPB010000001">
    <property type="protein sequence ID" value="MBU8873997.1"/>
    <property type="molecule type" value="Genomic_DNA"/>
</dbReference>
<keyword evidence="1" id="KW-1133">Transmembrane helix</keyword>
<sequence>MKTKVLTLLLAAGFLGGCNMNNLSDGQTGALVGAAAGTGIGLATGGSFGAVVGAGLIGGAVGYLGGTAIGNSK</sequence>
<gene>
    <name evidence="2" type="ORF">KQ910_09490</name>
</gene>
<accession>A0ABS6IHD3</accession>
<proteinExistence type="predicted"/>
<feature type="transmembrane region" description="Helical" evidence="1">
    <location>
        <begin position="50"/>
        <end position="70"/>
    </location>
</feature>
<keyword evidence="1" id="KW-0812">Transmembrane</keyword>
<organism evidence="2 3">
    <name type="scientific">Reyranella humidisoli</name>
    <dbReference type="NCBI Taxonomy" id="2849149"/>
    <lineage>
        <taxon>Bacteria</taxon>
        <taxon>Pseudomonadati</taxon>
        <taxon>Pseudomonadota</taxon>
        <taxon>Alphaproteobacteria</taxon>
        <taxon>Hyphomicrobiales</taxon>
        <taxon>Reyranellaceae</taxon>
        <taxon>Reyranella</taxon>
    </lineage>
</organism>
<evidence type="ECO:0000313" key="3">
    <source>
        <dbReference type="Proteomes" id="UP000727907"/>
    </source>
</evidence>
<reference evidence="2 3" key="1">
    <citation type="submission" date="2021-06" db="EMBL/GenBank/DDBJ databases">
        <authorList>
            <person name="Lee D.H."/>
        </authorList>
    </citation>
    <scope>NUCLEOTIDE SEQUENCE [LARGE SCALE GENOMIC DNA]</scope>
    <source>
        <strain evidence="2 3">MMS21-HV4-11</strain>
    </source>
</reference>
<comment type="caution">
    <text evidence="2">The sequence shown here is derived from an EMBL/GenBank/DDBJ whole genome shotgun (WGS) entry which is preliminary data.</text>
</comment>
<protein>
    <submittedName>
        <fullName evidence="2">Complement resistance protein TraT</fullName>
    </submittedName>
</protein>
<evidence type="ECO:0000256" key="1">
    <source>
        <dbReference type="SAM" id="Phobius"/>
    </source>
</evidence>
<evidence type="ECO:0000313" key="2">
    <source>
        <dbReference type="EMBL" id="MBU8873997.1"/>
    </source>
</evidence>
<dbReference type="RefSeq" id="WP_216958769.1">
    <property type="nucleotide sequence ID" value="NZ_JAHOPB010000001.1"/>
</dbReference>
<dbReference type="Proteomes" id="UP000727907">
    <property type="component" value="Unassembled WGS sequence"/>
</dbReference>